<proteinExistence type="predicted"/>
<dbReference type="AlphaFoldDB" id="A0AAX3YTK8"/>
<accession>A0AAX3YTK8</accession>
<dbReference type="EMBL" id="CP130954">
    <property type="protein sequence ID" value="WLF51458.1"/>
    <property type="molecule type" value="Genomic_DNA"/>
</dbReference>
<dbReference type="Proteomes" id="UP001231166">
    <property type="component" value="Plasmid pRho-VOC14-C342"/>
</dbReference>
<evidence type="ECO:0000313" key="2">
    <source>
        <dbReference type="EMBL" id="WLF51458.1"/>
    </source>
</evidence>
<dbReference type="Proteomes" id="UP001066327">
    <property type="component" value="Unassembled WGS sequence"/>
</dbReference>
<organism evidence="2 4">
    <name type="scientific">Rhodococcus opacus</name>
    <name type="common">Nocardia opaca</name>
    <dbReference type="NCBI Taxonomy" id="37919"/>
    <lineage>
        <taxon>Bacteria</taxon>
        <taxon>Bacillati</taxon>
        <taxon>Actinomycetota</taxon>
        <taxon>Actinomycetes</taxon>
        <taxon>Mycobacteriales</taxon>
        <taxon>Nocardiaceae</taxon>
        <taxon>Rhodococcus</taxon>
    </lineage>
</organism>
<evidence type="ECO:0000313" key="1">
    <source>
        <dbReference type="EMBL" id="MCZ4587540.1"/>
    </source>
</evidence>
<protein>
    <submittedName>
        <fullName evidence="2">Uncharacterized protein</fullName>
    </submittedName>
</protein>
<gene>
    <name evidence="1" type="ORF">O4328_28295</name>
    <name evidence="2" type="ORF">Q5707_37965</name>
</gene>
<keyword evidence="3" id="KW-1185">Reference proteome</keyword>
<keyword evidence="2" id="KW-0614">Plasmid</keyword>
<name>A0AAX3YTK8_RHOOP</name>
<dbReference type="EMBL" id="JAPWIS010000017">
    <property type="protein sequence ID" value="MCZ4587540.1"/>
    <property type="molecule type" value="Genomic_DNA"/>
</dbReference>
<dbReference type="RefSeq" id="WP_269591893.1">
    <property type="nucleotide sequence ID" value="NZ_CP130954.1"/>
</dbReference>
<sequence>MMIDFARRCLPFGGPRQEDILIEFGLTPLIFADRVMKLLDAPRFLGLPMAEVNALRAMVAGIGRPAARRMPEFHIG</sequence>
<evidence type="ECO:0000313" key="4">
    <source>
        <dbReference type="Proteomes" id="UP001231166"/>
    </source>
</evidence>
<reference evidence="2" key="2">
    <citation type="submission" date="2023-07" db="EMBL/GenBank/DDBJ databases">
        <title>Genomic analysis of Rhodococcus opacus VOC-14 with glycol ethers degradation activity.</title>
        <authorList>
            <person name="Narkevich D.A."/>
            <person name="Hlushen A.M."/>
            <person name="Akhremchuk A.E."/>
            <person name="Sikolenko M.A."/>
            <person name="Valentovich L.N."/>
        </authorList>
    </citation>
    <scope>NUCLEOTIDE SEQUENCE</scope>
    <source>
        <strain evidence="2">VOC-14</strain>
        <plasmid evidence="2">pRho-VOC14-C342</plasmid>
    </source>
</reference>
<geneLocation type="plasmid" evidence="2 4">
    <name>pRho-VOC14-C342</name>
</geneLocation>
<reference evidence="1" key="1">
    <citation type="submission" date="2022-12" db="EMBL/GenBank/DDBJ databases">
        <authorList>
            <person name="Krivoruchko A.V."/>
            <person name="Elkin A."/>
        </authorList>
    </citation>
    <scope>NUCLEOTIDE SEQUENCE</scope>
    <source>
        <strain evidence="1">IEGM 249</strain>
    </source>
</reference>
<evidence type="ECO:0000313" key="3">
    <source>
        <dbReference type="Proteomes" id="UP001066327"/>
    </source>
</evidence>